<name>A0A835GW14_9MAGN</name>
<evidence type="ECO:0000313" key="5">
    <source>
        <dbReference type="Proteomes" id="UP000631114"/>
    </source>
</evidence>
<sequence length="87" mass="9620">MQSQKIDMEGPFRLLYFSSNGDMDGVMQEIEKGVSPNLADNDKRTALHLASCEGYTEVVNVLLEKGADVNSIDCWGHTISSYGRATY</sequence>
<accession>A0A835GW14</accession>
<dbReference type="SUPFAM" id="SSF48403">
    <property type="entry name" value="Ankyrin repeat"/>
    <property type="match status" value="1"/>
</dbReference>
<dbReference type="EMBL" id="JADFTS010000009">
    <property type="protein sequence ID" value="KAF9588586.1"/>
    <property type="molecule type" value="Genomic_DNA"/>
</dbReference>
<evidence type="ECO:0000313" key="4">
    <source>
        <dbReference type="EMBL" id="KAF9588586.1"/>
    </source>
</evidence>
<comment type="caution">
    <text evidence="4">The sequence shown here is derived from an EMBL/GenBank/DDBJ whole genome shotgun (WGS) entry which is preliminary data.</text>
</comment>
<dbReference type="Pfam" id="PF12796">
    <property type="entry name" value="Ank_2"/>
    <property type="match status" value="1"/>
</dbReference>
<keyword evidence="1" id="KW-0677">Repeat</keyword>
<proteinExistence type="predicted"/>
<keyword evidence="2 3" id="KW-0040">ANK repeat</keyword>
<dbReference type="InterPro" id="IPR036770">
    <property type="entry name" value="Ankyrin_rpt-contain_sf"/>
</dbReference>
<organism evidence="4 5">
    <name type="scientific">Coptis chinensis</name>
    <dbReference type="NCBI Taxonomy" id="261450"/>
    <lineage>
        <taxon>Eukaryota</taxon>
        <taxon>Viridiplantae</taxon>
        <taxon>Streptophyta</taxon>
        <taxon>Embryophyta</taxon>
        <taxon>Tracheophyta</taxon>
        <taxon>Spermatophyta</taxon>
        <taxon>Magnoliopsida</taxon>
        <taxon>Ranunculales</taxon>
        <taxon>Ranunculaceae</taxon>
        <taxon>Coptidoideae</taxon>
        <taxon>Coptis</taxon>
    </lineage>
</organism>
<keyword evidence="5" id="KW-1185">Reference proteome</keyword>
<dbReference type="Proteomes" id="UP000631114">
    <property type="component" value="Unassembled WGS sequence"/>
</dbReference>
<dbReference type="PROSITE" id="PS50088">
    <property type="entry name" value="ANK_REPEAT"/>
    <property type="match status" value="1"/>
</dbReference>
<dbReference type="InterPro" id="IPR002110">
    <property type="entry name" value="Ankyrin_rpt"/>
</dbReference>
<evidence type="ECO:0000256" key="2">
    <source>
        <dbReference type="ARBA" id="ARBA00023043"/>
    </source>
</evidence>
<dbReference type="SMART" id="SM00248">
    <property type="entry name" value="ANK"/>
    <property type="match status" value="1"/>
</dbReference>
<evidence type="ECO:0000256" key="1">
    <source>
        <dbReference type="ARBA" id="ARBA00022737"/>
    </source>
</evidence>
<dbReference type="PANTHER" id="PTHR24171">
    <property type="entry name" value="ANKYRIN REPEAT DOMAIN-CONTAINING PROTEIN 39-RELATED"/>
    <property type="match status" value="1"/>
</dbReference>
<dbReference type="PROSITE" id="PS50297">
    <property type="entry name" value="ANK_REP_REGION"/>
    <property type="match status" value="1"/>
</dbReference>
<dbReference type="OrthoDB" id="1700432at2759"/>
<reference evidence="4 5" key="1">
    <citation type="submission" date="2020-10" db="EMBL/GenBank/DDBJ databases">
        <title>The Coptis chinensis genome and diversification of protoberbering-type alkaloids.</title>
        <authorList>
            <person name="Wang B."/>
            <person name="Shu S."/>
            <person name="Song C."/>
            <person name="Liu Y."/>
        </authorList>
    </citation>
    <scope>NUCLEOTIDE SEQUENCE [LARGE SCALE GENOMIC DNA]</scope>
    <source>
        <strain evidence="4">HL-2020</strain>
        <tissue evidence="4">Leaf</tissue>
    </source>
</reference>
<gene>
    <name evidence="4" type="ORF">IFM89_013438</name>
</gene>
<feature type="repeat" description="ANK" evidence="3">
    <location>
        <begin position="42"/>
        <end position="74"/>
    </location>
</feature>
<protein>
    <submittedName>
        <fullName evidence="4">Uncharacterized protein</fullName>
    </submittedName>
</protein>
<dbReference type="AlphaFoldDB" id="A0A835GW14"/>
<dbReference type="Gene3D" id="1.25.40.20">
    <property type="entry name" value="Ankyrin repeat-containing domain"/>
    <property type="match status" value="1"/>
</dbReference>
<evidence type="ECO:0000256" key="3">
    <source>
        <dbReference type="PROSITE-ProRule" id="PRU00023"/>
    </source>
</evidence>